<dbReference type="OrthoDB" id="2662290at2759"/>
<gene>
    <name evidence="1" type="ORF">EXIGLDRAFT_567651</name>
</gene>
<evidence type="ECO:0000313" key="1">
    <source>
        <dbReference type="EMBL" id="KZV95560.1"/>
    </source>
</evidence>
<dbReference type="AlphaFoldDB" id="A0A165JZA7"/>
<reference evidence="1 2" key="1">
    <citation type="journal article" date="2016" name="Mol. Biol. Evol.">
        <title>Comparative Genomics of Early-Diverging Mushroom-Forming Fungi Provides Insights into the Origins of Lignocellulose Decay Capabilities.</title>
        <authorList>
            <person name="Nagy L.G."/>
            <person name="Riley R."/>
            <person name="Tritt A."/>
            <person name="Adam C."/>
            <person name="Daum C."/>
            <person name="Floudas D."/>
            <person name="Sun H."/>
            <person name="Yadav J.S."/>
            <person name="Pangilinan J."/>
            <person name="Larsson K.H."/>
            <person name="Matsuura K."/>
            <person name="Barry K."/>
            <person name="Labutti K."/>
            <person name="Kuo R."/>
            <person name="Ohm R.A."/>
            <person name="Bhattacharya S.S."/>
            <person name="Shirouzu T."/>
            <person name="Yoshinaga Y."/>
            <person name="Martin F.M."/>
            <person name="Grigoriev I.V."/>
            <person name="Hibbett D.S."/>
        </authorList>
    </citation>
    <scope>NUCLEOTIDE SEQUENCE [LARGE SCALE GENOMIC DNA]</scope>
    <source>
        <strain evidence="1 2">HHB12029</strain>
    </source>
</reference>
<dbReference type="InParanoid" id="A0A165JZA7"/>
<dbReference type="EMBL" id="KV425955">
    <property type="protein sequence ID" value="KZV95560.1"/>
    <property type="molecule type" value="Genomic_DNA"/>
</dbReference>
<protein>
    <submittedName>
        <fullName evidence="1">Uncharacterized protein</fullName>
    </submittedName>
</protein>
<name>A0A165JZA7_EXIGL</name>
<keyword evidence="2" id="KW-1185">Reference proteome</keyword>
<evidence type="ECO:0000313" key="2">
    <source>
        <dbReference type="Proteomes" id="UP000077266"/>
    </source>
</evidence>
<organism evidence="1 2">
    <name type="scientific">Exidia glandulosa HHB12029</name>
    <dbReference type="NCBI Taxonomy" id="1314781"/>
    <lineage>
        <taxon>Eukaryota</taxon>
        <taxon>Fungi</taxon>
        <taxon>Dikarya</taxon>
        <taxon>Basidiomycota</taxon>
        <taxon>Agaricomycotina</taxon>
        <taxon>Agaricomycetes</taxon>
        <taxon>Auriculariales</taxon>
        <taxon>Exidiaceae</taxon>
        <taxon>Exidia</taxon>
    </lineage>
</organism>
<feature type="non-terminal residue" evidence="1">
    <location>
        <position position="182"/>
    </location>
</feature>
<feature type="non-terminal residue" evidence="1">
    <location>
        <position position="1"/>
    </location>
</feature>
<accession>A0A165JZA7</accession>
<dbReference type="Proteomes" id="UP000077266">
    <property type="component" value="Unassembled WGS sequence"/>
</dbReference>
<proteinExistence type="predicted"/>
<sequence>GHGYPFWIPEPDAHLPSEQRSEGLRLGDLGILTNDGGFDYLWNIHLPGNHPHNTLVPPNFKPVVLDTIRDVRRTDLFFPRNTAINSTFVKKREISIEAELAVVGGVVGGGVGFEFTAEGNSGAVLTLPRGGVRFNSLKLNLYLRHATENAESWYRHINQVLQRGIQSGALYLVTGTDKCSSW</sequence>